<dbReference type="NCBIfam" id="TIGR02937">
    <property type="entry name" value="sigma70-ECF"/>
    <property type="match status" value="1"/>
</dbReference>
<reference evidence="7 8" key="1">
    <citation type="submission" date="2019-01" db="EMBL/GenBank/DDBJ databases">
        <title>Ancylomarina salipaludis sp. nov., isolated from a salt marsh.</title>
        <authorList>
            <person name="Yoon J.-H."/>
        </authorList>
    </citation>
    <scope>NUCLEOTIDE SEQUENCE [LARGE SCALE GENOMIC DNA]</scope>
    <source>
        <strain evidence="7 8">SHSM-M15</strain>
    </source>
</reference>
<dbReference type="Gene3D" id="1.10.10.10">
    <property type="entry name" value="Winged helix-like DNA-binding domain superfamily/Winged helix DNA-binding domain"/>
    <property type="match status" value="1"/>
</dbReference>
<sequence length="189" mass="22477">MMTNSNTVEIINDKRIEQLFNEYYLVLTAYANKFLKDLEESREVVQDVFVKLYDRKERIKIHTSVKSHLYQSVKNACLNIIKQNQNRSLHHENILYLNDAASYEIDDIFEQTELEYQLYKAIGELPDQCQRIFRMNRIEGLDNQEIADYLQISKRTVETQISKALKSLRLKLSPTLLHLMILWLIYNSK</sequence>
<keyword evidence="8" id="KW-1185">Reference proteome</keyword>
<dbReference type="RefSeq" id="WP_129255358.1">
    <property type="nucleotide sequence ID" value="NZ_SAXA01000015.1"/>
</dbReference>
<dbReference type="OrthoDB" id="9782991at2"/>
<dbReference type="Gene3D" id="1.10.1740.10">
    <property type="match status" value="1"/>
</dbReference>
<dbReference type="InterPro" id="IPR013325">
    <property type="entry name" value="RNA_pol_sigma_r2"/>
</dbReference>
<evidence type="ECO:0000256" key="4">
    <source>
        <dbReference type="ARBA" id="ARBA00023163"/>
    </source>
</evidence>
<keyword evidence="3" id="KW-0731">Sigma factor</keyword>
<name>A0A4Q1JJ41_9BACT</name>
<dbReference type="InterPro" id="IPR013249">
    <property type="entry name" value="RNA_pol_sigma70_r4_t2"/>
</dbReference>
<keyword evidence="2" id="KW-0805">Transcription regulation</keyword>
<dbReference type="SUPFAM" id="SSF88946">
    <property type="entry name" value="Sigma2 domain of RNA polymerase sigma factors"/>
    <property type="match status" value="1"/>
</dbReference>
<dbReference type="EMBL" id="SAXA01000015">
    <property type="protein sequence ID" value="RXQ89522.1"/>
    <property type="molecule type" value="Genomic_DNA"/>
</dbReference>
<comment type="caution">
    <text evidence="7">The sequence shown here is derived from an EMBL/GenBank/DDBJ whole genome shotgun (WGS) entry which is preliminary data.</text>
</comment>
<dbReference type="InterPro" id="IPR014284">
    <property type="entry name" value="RNA_pol_sigma-70_dom"/>
</dbReference>
<evidence type="ECO:0000259" key="5">
    <source>
        <dbReference type="Pfam" id="PF04542"/>
    </source>
</evidence>
<feature type="domain" description="RNA polymerase sigma-70 region 2" evidence="5">
    <location>
        <begin position="19"/>
        <end position="85"/>
    </location>
</feature>
<dbReference type="PANTHER" id="PTHR43133:SF46">
    <property type="entry name" value="RNA POLYMERASE SIGMA-70 FACTOR ECF SUBFAMILY"/>
    <property type="match status" value="1"/>
</dbReference>
<protein>
    <submittedName>
        <fullName evidence="7">RNA polymerase sigma-70 factor</fullName>
    </submittedName>
</protein>
<dbReference type="InterPro" id="IPR014327">
    <property type="entry name" value="RNA_pol_sigma70_bacteroid"/>
</dbReference>
<dbReference type="NCBIfam" id="TIGR02985">
    <property type="entry name" value="Sig70_bacteroi1"/>
    <property type="match status" value="1"/>
</dbReference>
<dbReference type="InterPro" id="IPR039425">
    <property type="entry name" value="RNA_pol_sigma-70-like"/>
</dbReference>
<dbReference type="InterPro" id="IPR036388">
    <property type="entry name" value="WH-like_DNA-bd_sf"/>
</dbReference>
<dbReference type="InterPro" id="IPR013324">
    <property type="entry name" value="RNA_pol_sigma_r3/r4-like"/>
</dbReference>
<proteinExistence type="inferred from homology"/>
<accession>A0A4Q1JJ41</accession>
<gene>
    <name evidence="7" type="ORF">EO244_14240</name>
</gene>
<evidence type="ECO:0000313" key="7">
    <source>
        <dbReference type="EMBL" id="RXQ89522.1"/>
    </source>
</evidence>
<evidence type="ECO:0000256" key="3">
    <source>
        <dbReference type="ARBA" id="ARBA00023082"/>
    </source>
</evidence>
<dbReference type="SUPFAM" id="SSF88659">
    <property type="entry name" value="Sigma3 and sigma4 domains of RNA polymerase sigma factors"/>
    <property type="match status" value="1"/>
</dbReference>
<dbReference type="PANTHER" id="PTHR43133">
    <property type="entry name" value="RNA POLYMERASE ECF-TYPE SIGMA FACTO"/>
    <property type="match status" value="1"/>
</dbReference>
<dbReference type="InterPro" id="IPR007627">
    <property type="entry name" value="RNA_pol_sigma70_r2"/>
</dbReference>
<evidence type="ECO:0000259" key="6">
    <source>
        <dbReference type="Pfam" id="PF08281"/>
    </source>
</evidence>
<evidence type="ECO:0000313" key="8">
    <source>
        <dbReference type="Proteomes" id="UP000289703"/>
    </source>
</evidence>
<organism evidence="7 8">
    <name type="scientific">Ancylomarina salipaludis</name>
    <dbReference type="NCBI Taxonomy" id="2501299"/>
    <lineage>
        <taxon>Bacteria</taxon>
        <taxon>Pseudomonadati</taxon>
        <taxon>Bacteroidota</taxon>
        <taxon>Bacteroidia</taxon>
        <taxon>Marinilabiliales</taxon>
        <taxon>Marinifilaceae</taxon>
        <taxon>Ancylomarina</taxon>
    </lineage>
</organism>
<evidence type="ECO:0000256" key="1">
    <source>
        <dbReference type="ARBA" id="ARBA00010641"/>
    </source>
</evidence>
<dbReference type="Pfam" id="PF08281">
    <property type="entry name" value="Sigma70_r4_2"/>
    <property type="match status" value="1"/>
</dbReference>
<dbReference type="GO" id="GO:0016987">
    <property type="term" value="F:sigma factor activity"/>
    <property type="evidence" value="ECO:0007669"/>
    <property type="project" value="UniProtKB-KW"/>
</dbReference>
<evidence type="ECO:0000256" key="2">
    <source>
        <dbReference type="ARBA" id="ARBA00023015"/>
    </source>
</evidence>
<dbReference type="Pfam" id="PF04542">
    <property type="entry name" value="Sigma70_r2"/>
    <property type="match status" value="1"/>
</dbReference>
<feature type="domain" description="RNA polymerase sigma factor 70 region 4 type 2" evidence="6">
    <location>
        <begin position="117"/>
        <end position="168"/>
    </location>
</feature>
<comment type="similarity">
    <text evidence="1">Belongs to the sigma-70 factor family. ECF subfamily.</text>
</comment>
<dbReference type="GO" id="GO:0006352">
    <property type="term" value="P:DNA-templated transcription initiation"/>
    <property type="evidence" value="ECO:0007669"/>
    <property type="project" value="InterPro"/>
</dbReference>
<dbReference type="GO" id="GO:0003677">
    <property type="term" value="F:DNA binding"/>
    <property type="evidence" value="ECO:0007669"/>
    <property type="project" value="InterPro"/>
</dbReference>
<dbReference type="AlphaFoldDB" id="A0A4Q1JJ41"/>
<keyword evidence="4" id="KW-0804">Transcription</keyword>
<dbReference type="Proteomes" id="UP000289703">
    <property type="component" value="Unassembled WGS sequence"/>
</dbReference>